<feature type="region of interest" description="Disordered" evidence="1">
    <location>
        <begin position="876"/>
        <end position="895"/>
    </location>
</feature>
<sequence>MRARRPQGKQPGSHPGGIIVTHLLLRFSPSPRSAARRTPPPASVTDARRGGGAVAMLANHAIDEGSSVPASGFQASVDRASMVARRGVQGRGESTRVGHVRCRVSGGTLSTSDVPSASQAFASPLIVDGRLMHARQPHSPHVRDMSHLPAGAGRLCRTCFFFRERLGSAQRSAFSPDLSLIECPGLARARQPVVTMVFAVSFGDAYTMAKIAFRIGQAFTKGKKSAPAEFREVESQLYSLSAALNAFSNARRSNDNAAPLIVDRTQLPGNVPAHFSDNQDIILGMLASCNETLTHLDGIVKKYSVITAPTDAGQTRMKRWSKDLLANWRKVQWTTEGGDLNTLRSNLTIQTNSLSLILGVVVNSQADRLQTDMDHISTMLGDIHEWYVENLKGRPGAPGVVGGVANAPTFGLNATATFGAVATPGAAAPNAGAADEGYAVAPPKPLYFELHEQTGQKSKELCPKASLSQKVSGAYYSSSLRNNQLFNCGCPNSGDDAHRSAVEAYGLSPLSFAARIAGAERSWLLYKVSNRVTDQLTSLIVKSVPPEVMHDFEELLIHGLSVLQTRQMLQRNMSTMLAHPSDMNAENPKANILDLVSNATTLHKSISSVKFSSGNVTYTRDNIDFVQILHYKSIELSRILEEAILPQSAFEEHRKAEIIITYGKPDPDAKVAPADNLARTILQLYSQSEVQHKRGEDVLFIKNVECTGYDASDTPGATATATITLEFASADAAYDWFKELEAIRMDLFVIDLQYPRDDEKVLVKLQAQDVHTERMHITDADIMILQKAKTERFRLVVRSKTGYSVLSQELTKDFFQTLATRNTADYSALSFEVYMNSAGKRVVKQCPRGFSHLFFSDSKIEQVFTMGLAAVGGPVTQHQIEGPSPATPMEGVVEG</sequence>
<evidence type="ECO:0000256" key="1">
    <source>
        <dbReference type="SAM" id="MobiDB-lite"/>
    </source>
</evidence>
<dbReference type="PANTHER" id="PTHR38886">
    <property type="entry name" value="SESA DOMAIN-CONTAINING PROTEIN"/>
    <property type="match status" value="1"/>
</dbReference>
<gene>
    <name evidence="2" type="ORF">PCL_09713</name>
</gene>
<accession>A0A2U3EDV7</accession>
<dbReference type="AlphaFoldDB" id="A0A2U3EDV7"/>
<dbReference type="Proteomes" id="UP000245956">
    <property type="component" value="Unassembled WGS sequence"/>
</dbReference>
<evidence type="ECO:0000313" key="3">
    <source>
        <dbReference type="Proteomes" id="UP000245956"/>
    </source>
</evidence>
<organism evidence="2 3">
    <name type="scientific">Purpureocillium lilacinum</name>
    <name type="common">Paecilomyces lilacinus</name>
    <dbReference type="NCBI Taxonomy" id="33203"/>
    <lineage>
        <taxon>Eukaryota</taxon>
        <taxon>Fungi</taxon>
        <taxon>Dikarya</taxon>
        <taxon>Ascomycota</taxon>
        <taxon>Pezizomycotina</taxon>
        <taxon>Sordariomycetes</taxon>
        <taxon>Hypocreomycetidae</taxon>
        <taxon>Hypocreales</taxon>
        <taxon>Ophiocordycipitaceae</taxon>
        <taxon>Purpureocillium</taxon>
    </lineage>
</organism>
<evidence type="ECO:0000313" key="2">
    <source>
        <dbReference type="EMBL" id="PWI72698.1"/>
    </source>
</evidence>
<name>A0A2U3EDV7_PURLI</name>
<reference evidence="2 3" key="1">
    <citation type="journal article" date="2016" name="Front. Microbiol.">
        <title>Genome and transcriptome sequences reveal the specific parasitism of the nematophagous Purpureocillium lilacinum 36-1.</title>
        <authorList>
            <person name="Xie J."/>
            <person name="Li S."/>
            <person name="Mo C."/>
            <person name="Xiao X."/>
            <person name="Peng D."/>
            <person name="Wang G."/>
            <person name="Xiao Y."/>
        </authorList>
    </citation>
    <scope>NUCLEOTIDE SEQUENCE [LARGE SCALE GENOMIC DNA]</scope>
    <source>
        <strain evidence="2 3">36-1</strain>
    </source>
</reference>
<protein>
    <submittedName>
        <fullName evidence="2">Uncharacterized protein</fullName>
    </submittedName>
</protein>
<dbReference type="PANTHER" id="PTHR38886:SF1">
    <property type="entry name" value="NACHT-NTPASE AND P-LOOP NTPASES N-TERMINAL DOMAIN-CONTAINING PROTEIN"/>
    <property type="match status" value="1"/>
</dbReference>
<dbReference type="EMBL" id="LCWV01000005">
    <property type="protein sequence ID" value="PWI72698.1"/>
    <property type="molecule type" value="Genomic_DNA"/>
</dbReference>
<proteinExistence type="predicted"/>
<comment type="caution">
    <text evidence="2">The sequence shown here is derived from an EMBL/GenBank/DDBJ whole genome shotgun (WGS) entry which is preliminary data.</text>
</comment>